<name>A0A7W5E3R4_9BACT</name>
<proteinExistence type="predicted"/>
<dbReference type="Proteomes" id="UP000536179">
    <property type="component" value="Unassembled WGS sequence"/>
</dbReference>
<gene>
    <name evidence="2" type="ORF">FHS27_005435</name>
</gene>
<keyword evidence="1" id="KW-0472">Membrane</keyword>
<evidence type="ECO:0000256" key="1">
    <source>
        <dbReference type="SAM" id="Phobius"/>
    </source>
</evidence>
<keyword evidence="1" id="KW-1133">Transmembrane helix</keyword>
<dbReference type="AlphaFoldDB" id="A0A7W5E3R4"/>
<reference evidence="2 3" key="1">
    <citation type="submission" date="2020-08" db="EMBL/GenBank/DDBJ databases">
        <title>Genomic Encyclopedia of Type Strains, Phase III (KMG-III): the genomes of soil and plant-associated and newly described type strains.</title>
        <authorList>
            <person name="Whitman W."/>
        </authorList>
    </citation>
    <scope>NUCLEOTIDE SEQUENCE [LARGE SCALE GENOMIC DNA]</scope>
    <source>
        <strain evidence="2 3">CECT 8075</strain>
    </source>
</reference>
<evidence type="ECO:0000313" key="3">
    <source>
        <dbReference type="Proteomes" id="UP000536179"/>
    </source>
</evidence>
<protein>
    <submittedName>
        <fullName evidence="2">Uncharacterized protein</fullName>
    </submittedName>
</protein>
<comment type="caution">
    <text evidence="2">The sequence shown here is derived from an EMBL/GenBank/DDBJ whole genome shotgun (WGS) entry which is preliminary data.</text>
</comment>
<dbReference type="RefSeq" id="WP_315854696.1">
    <property type="nucleotide sequence ID" value="NZ_JACHXU010000025.1"/>
</dbReference>
<organism evidence="2 3">
    <name type="scientific">Aporhodopirellula rubra</name>
    <dbReference type="NCBI Taxonomy" id="980271"/>
    <lineage>
        <taxon>Bacteria</taxon>
        <taxon>Pseudomonadati</taxon>
        <taxon>Planctomycetota</taxon>
        <taxon>Planctomycetia</taxon>
        <taxon>Pirellulales</taxon>
        <taxon>Pirellulaceae</taxon>
        <taxon>Aporhodopirellula</taxon>
    </lineage>
</organism>
<dbReference type="EMBL" id="JACHXU010000025">
    <property type="protein sequence ID" value="MBB3209595.1"/>
    <property type="molecule type" value="Genomic_DNA"/>
</dbReference>
<evidence type="ECO:0000313" key="2">
    <source>
        <dbReference type="EMBL" id="MBB3209595.1"/>
    </source>
</evidence>
<feature type="transmembrane region" description="Helical" evidence="1">
    <location>
        <begin position="226"/>
        <end position="247"/>
    </location>
</feature>
<feature type="transmembrane region" description="Helical" evidence="1">
    <location>
        <begin position="121"/>
        <end position="139"/>
    </location>
</feature>
<sequence>MRREFLFALASLAIVSTVYRDALIAMNPAKWATVSAWGLLMVGIVIAGGLSDRFEQMLRRLHNRDAIKATPEEFEQLLARVRQRAQKAAAIGSVLFPAILLLAYAWVYAGARWNALPTLDRVWFMGEVILEAIAARFVGRYVGRGISYGFFGKHLADDCVKLKVIPGHSDSAAGLRPIGDFYFHQATVTALPVAFLAFWVLVIPTWTTLWPSIDSEFALQWKNTYLVFFFLTLGIEILAFVLPLWFVHQLMAVQKDGMQTRVDELSAKLSKLNQEPTALGQTPDDGTERALLIEQIASFENLPTWALAPDVRQRFAWGNLAFLASPALQMSQTVIDAVT</sequence>
<feature type="transmembrane region" description="Helical" evidence="1">
    <location>
        <begin position="30"/>
        <end position="50"/>
    </location>
</feature>
<keyword evidence="3" id="KW-1185">Reference proteome</keyword>
<feature type="transmembrane region" description="Helical" evidence="1">
    <location>
        <begin position="88"/>
        <end position="109"/>
    </location>
</feature>
<feature type="transmembrane region" description="Helical" evidence="1">
    <location>
        <begin position="186"/>
        <end position="206"/>
    </location>
</feature>
<keyword evidence="1" id="KW-0812">Transmembrane</keyword>
<accession>A0A7W5E3R4</accession>